<comment type="caution">
    <text evidence="8">The sequence shown here is derived from an EMBL/GenBank/DDBJ whole genome shotgun (WGS) entry which is preliminary data.</text>
</comment>
<keyword evidence="4 7" id="KW-0472">Membrane</keyword>
<keyword evidence="6 7" id="KW-0961">Cell wall biogenesis/degradation</keyword>
<dbReference type="NCBIfam" id="TIGR00247">
    <property type="entry name" value="endolytic transglycosylase MltG"/>
    <property type="match status" value="1"/>
</dbReference>
<dbReference type="Pfam" id="PF02618">
    <property type="entry name" value="YceG"/>
    <property type="match status" value="1"/>
</dbReference>
<dbReference type="RefSeq" id="WP_263738305.1">
    <property type="nucleotide sequence ID" value="NZ_JAOWKZ010000001.1"/>
</dbReference>
<dbReference type="InterPro" id="IPR003770">
    <property type="entry name" value="MLTG-like"/>
</dbReference>
<proteinExistence type="inferred from homology"/>
<feature type="site" description="Important for catalytic activity" evidence="7">
    <location>
        <position position="259"/>
    </location>
</feature>
<reference evidence="8 9" key="1">
    <citation type="submission" date="2022-10" db="EMBL/GenBank/DDBJ databases">
        <title>Defluviimonas sp. nov., isolated from ocean surface sediments.</title>
        <authorList>
            <person name="He W."/>
            <person name="Wang L."/>
            <person name="Zhang D.-F."/>
        </authorList>
    </citation>
    <scope>NUCLEOTIDE SEQUENCE [LARGE SCALE GENOMIC DNA]</scope>
    <source>
        <strain evidence="8 9">WL0050</strain>
    </source>
</reference>
<dbReference type="EMBL" id="JAOWKZ010000001">
    <property type="protein sequence ID" value="MCV2871116.1"/>
    <property type="molecule type" value="Genomic_DNA"/>
</dbReference>
<keyword evidence="3 7" id="KW-1133">Transmembrane helix</keyword>
<evidence type="ECO:0000256" key="7">
    <source>
        <dbReference type="HAMAP-Rule" id="MF_02065"/>
    </source>
</evidence>
<keyword evidence="5 7" id="KW-0456">Lyase</keyword>
<evidence type="ECO:0000256" key="4">
    <source>
        <dbReference type="ARBA" id="ARBA00023136"/>
    </source>
</evidence>
<dbReference type="Proteomes" id="UP001652564">
    <property type="component" value="Unassembled WGS sequence"/>
</dbReference>
<comment type="similarity">
    <text evidence="7">Belongs to the transglycosylase MltG family.</text>
</comment>
<evidence type="ECO:0000256" key="5">
    <source>
        <dbReference type="ARBA" id="ARBA00023239"/>
    </source>
</evidence>
<sequence>MWRNIASNFLTIAIVLLVAAAALVAWGQQQYKGPGPLAEAICYRVESGASLRGVAADLADQGAVSSAYIFRVGADYEDKAGSLKAGSFLIPPKASMAGIVETLTGSGQSTCGTEVNFRIGVNGADVVVRELDPVTNRYEEVAKFDPAVEAAPAAYVERAEDPAVRFRITLAEGATSWQIVEALKRAEFLSGEPGELPAEGRLAPDSYEVVRGASRAELLAEMQRRQDAVLADLWAARADGLPYDSPETALIMASIVEKETGVPEERGRVASVFLNRLEQGMKLQTDPTVIYGITKGQGVLGRGLRQSELRGRTPYNTYVIDGLPPTPIANPGRESIAAALNPDETPYLFFVADGTGGHAFAETLDEHNANVAKWRAIEAEQGSGN</sequence>
<comment type="catalytic activity">
    <reaction evidence="7">
        <text>a peptidoglycan chain = a peptidoglycan chain with N-acetyl-1,6-anhydromuramyl-[peptide] at the reducing end + a peptidoglycan chain with N-acetylglucosamine at the non-reducing end.</text>
        <dbReference type="EC" id="4.2.2.29"/>
    </reaction>
</comment>
<evidence type="ECO:0000313" key="8">
    <source>
        <dbReference type="EMBL" id="MCV2871116.1"/>
    </source>
</evidence>
<accession>A0ABT2ZJ05</accession>
<dbReference type="CDD" id="cd08010">
    <property type="entry name" value="MltG_like"/>
    <property type="match status" value="1"/>
</dbReference>
<name>A0ABT2ZJ05_9RHOB</name>
<evidence type="ECO:0000256" key="3">
    <source>
        <dbReference type="ARBA" id="ARBA00022989"/>
    </source>
</evidence>
<dbReference type="EC" id="4.2.2.29" evidence="7"/>
<dbReference type="HAMAP" id="MF_02065">
    <property type="entry name" value="MltG"/>
    <property type="match status" value="1"/>
</dbReference>
<evidence type="ECO:0000256" key="2">
    <source>
        <dbReference type="ARBA" id="ARBA00022692"/>
    </source>
</evidence>
<keyword evidence="1 7" id="KW-1003">Cell membrane</keyword>
<dbReference type="Gene3D" id="3.30.1490.480">
    <property type="entry name" value="Endolytic murein transglycosylase"/>
    <property type="match status" value="1"/>
</dbReference>
<protein>
    <recommendedName>
        <fullName evidence="7">Endolytic murein transglycosylase</fullName>
        <ecNumber evidence="7">4.2.2.29</ecNumber>
    </recommendedName>
    <alternativeName>
        <fullName evidence="7">Peptidoglycan lytic transglycosylase</fullName>
    </alternativeName>
    <alternativeName>
        <fullName evidence="7">Peptidoglycan polymerization terminase</fullName>
    </alternativeName>
</protein>
<keyword evidence="9" id="KW-1185">Reference proteome</keyword>
<dbReference type="PANTHER" id="PTHR30518:SF2">
    <property type="entry name" value="ENDOLYTIC MUREIN TRANSGLYCOSYLASE"/>
    <property type="match status" value="1"/>
</dbReference>
<comment type="function">
    <text evidence="7">Functions as a peptidoglycan terminase that cleaves nascent peptidoglycan strands endolytically to terminate their elongation.</text>
</comment>
<organism evidence="8 9">
    <name type="scientific">Albidovulum litorale</name>
    <dbReference type="NCBI Taxonomy" id="2984134"/>
    <lineage>
        <taxon>Bacteria</taxon>
        <taxon>Pseudomonadati</taxon>
        <taxon>Pseudomonadota</taxon>
        <taxon>Alphaproteobacteria</taxon>
        <taxon>Rhodobacterales</taxon>
        <taxon>Paracoccaceae</taxon>
        <taxon>Albidovulum</taxon>
    </lineage>
</organism>
<keyword evidence="7" id="KW-0997">Cell inner membrane</keyword>
<evidence type="ECO:0000256" key="1">
    <source>
        <dbReference type="ARBA" id="ARBA00022475"/>
    </source>
</evidence>
<dbReference type="Gene3D" id="3.30.160.60">
    <property type="entry name" value="Classic Zinc Finger"/>
    <property type="match status" value="1"/>
</dbReference>
<keyword evidence="2 7" id="KW-0812">Transmembrane</keyword>
<gene>
    <name evidence="7 8" type="primary">mltG</name>
    <name evidence="8" type="ORF">OEZ71_02275</name>
</gene>
<dbReference type="PANTHER" id="PTHR30518">
    <property type="entry name" value="ENDOLYTIC MUREIN TRANSGLYCOSYLASE"/>
    <property type="match status" value="1"/>
</dbReference>
<evidence type="ECO:0000313" key="9">
    <source>
        <dbReference type="Proteomes" id="UP001652564"/>
    </source>
</evidence>
<evidence type="ECO:0000256" key="6">
    <source>
        <dbReference type="ARBA" id="ARBA00023316"/>
    </source>
</evidence>